<organism evidence="1 2">
    <name type="scientific">Clostridium celatum DSM 1785</name>
    <dbReference type="NCBI Taxonomy" id="545697"/>
    <lineage>
        <taxon>Bacteria</taxon>
        <taxon>Bacillati</taxon>
        <taxon>Bacillota</taxon>
        <taxon>Clostridia</taxon>
        <taxon>Eubacteriales</taxon>
        <taxon>Clostridiaceae</taxon>
        <taxon>Clostridium</taxon>
    </lineage>
</organism>
<dbReference type="RefSeq" id="WP_005213351.1">
    <property type="nucleotide sequence ID" value="NZ_KB291645.1"/>
</dbReference>
<dbReference type="EMBL" id="AMEZ01000053">
    <property type="protein sequence ID" value="EKY26551.1"/>
    <property type="molecule type" value="Genomic_DNA"/>
</dbReference>
<gene>
    <name evidence="1" type="ORF">HMPREF0216_01736</name>
</gene>
<dbReference type="HOGENOM" id="CLU_1248838_0_0_9"/>
<comment type="caution">
    <text evidence="1">The sequence shown here is derived from an EMBL/GenBank/DDBJ whole genome shotgun (WGS) entry which is preliminary data.</text>
</comment>
<keyword evidence="2" id="KW-1185">Reference proteome</keyword>
<dbReference type="STRING" id="545697.HMPREF0216_01736"/>
<reference evidence="1 2" key="1">
    <citation type="submission" date="2012-05" db="EMBL/GenBank/DDBJ databases">
        <authorList>
            <person name="Weinstock G."/>
            <person name="Sodergren E."/>
            <person name="Lobos E.A."/>
            <person name="Fulton L."/>
            <person name="Fulton R."/>
            <person name="Courtney L."/>
            <person name="Fronick C."/>
            <person name="O'Laughlin M."/>
            <person name="Godfrey J."/>
            <person name="Wilson R.M."/>
            <person name="Miner T."/>
            <person name="Farmer C."/>
            <person name="Delehaunty K."/>
            <person name="Cordes M."/>
            <person name="Minx P."/>
            <person name="Tomlinson C."/>
            <person name="Chen J."/>
            <person name="Wollam A."/>
            <person name="Pepin K.H."/>
            <person name="Bhonagiri V."/>
            <person name="Zhang X."/>
            <person name="Suruliraj S."/>
            <person name="Warren W."/>
            <person name="Mitreva M."/>
            <person name="Mardis E.R."/>
            <person name="Wilson R.K."/>
        </authorList>
    </citation>
    <scope>NUCLEOTIDE SEQUENCE [LARGE SCALE GENOMIC DNA]</scope>
    <source>
        <strain evidence="1 2">DSM 1785</strain>
    </source>
</reference>
<evidence type="ECO:0000313" key="1">
    <source>
        <dbReference type="EMBL" id="EKY26551.1"/>
    </source>
</evidence>
<sequence>MLLTEIPQLNITINDLDINFKFNFKIIENLYYGLSDKIICKKLNIKYITPLQLLEGMENYNEGYFILLLHASADGRYSIDLIKSVINNTSIEDKQAIYFIIKSIIVQSLIYVEPKEDEDEKEVKSEQKKEIEGDKNYKEIFENWYNYYYTMSVDKLKMSIEEFYNATATQIKERVYRINVDKKNTYILAYAEVVKARGQVQESNKPLVEEVSNPWEFIKRI</sequence>
<dbReference type="AlphaFoldDB" id="L1QF32"/>
<protein>
    <submittedName>
        <fullName evidence="1">Uncharacterized protein</fullName>
    </submittedName>
</protein>
<evidence type="ECO:0000313" key="2">
    <source>
        <dbReference type="Proteomes" id="UP000010420"/>
    </source>
</evidence>
<dbReference type="Proteomes" id="UP000010420">
    <property type="component" value="Unassembled WGS sequence"/>
</dbReference>
<name>L1QF32_9CLOT</name>
<dbReference type="PATRIC" id="fig|545697.3.peg.1708"/>
<proteinExistence type="predicted"/>
<accession>L1QF32</accession>